<evidence type="ECO:0008006" key="4">
    <source>
        <dbReference type="Google" id="ProtNLM"/>
    </source>
</evidence>
<evidence type="ECO:0000313" key="3">
    <source>
        <dbReference type="Proteomes" id="UP000030103"/>
    </source>
</evidence>
<sequence length="538" mass="59842">MPRREQLSIKYLFASLLALLPLCADAQINDVPKLLVCITADQLDPDVLEQIKPYLSENGFRRLYSQGFIHKNVIFPFSPVNRSSAVASIYSGTTPNVHGITGELIYDRSKNTSQPILTDIHYSGVYTRDALSPANVLSGMIGDELKAATNNYSAVFSVAANGTDAIAAGGVSADGAYWIDDKIAGWATSSFYPEMPGYLSQYNRSAEGPNQSIVSKKWEPLQGYKAISYQSANPKFKYFFGLTKIAEYKHSALINEEITTVAKKIIENGEYNRHREKPGVLFVTYYCGRSLQDRLYGVSPELIDTYIRLDRQLASLFSVLDRKTGAGKYLVSFTGTGYVLEPVSHTKGEERINRVFSPKKMKTLVDLYLKAIYGGNEEWVKAITAEGVFLNRKQIEHRKLNLVEVQQKVAELIREMDGVKLVATSSLLNSGVLLNDDIEKLRLSTHTNSCPDIVISFLSGWQTEVEGVYSSTSNFSQQKRITPLQYRPVQTPFILMGAGIPHKVSDLQIRVTQIAPTLSGFLKIRAPNSAFDKAVEIK</sequence>
<gene>
    <name evidence="2" type="ORF">HQ47_08565</name>
</gene>
<dbReference type="InterPro" id="IPR017850">
    <property type="entry name" value="Alkaline_phosphatase_core_sf"/>
</dbReference>
<dbReference type="RefSeq" id="WP_036874773.1">
    <property type="nucleotide sequence ID" value="NZ_JRFA01000025.1"/>
</dbReference>
<dbReference type="eggNOG" id="COG3119">
    <property type="taxonomic scope" value="Bacteria"/>
</dbReference>
<keyword evidence="1" id="KW-0732">Signal</keyword>
<dbReference type="SUPFAM" id="SSF53649">
    <property type="entry name" value="Alkaline phosphatase-like"/>
    <property type="match status" value="1"/>
</dbReference>
<dbReference type="Gene3D" id="3.30.1360.150">
    <property type="match status" value="1"/>
</dbReference>
<dbReference type="AlphaFoldDB" id="A0A0A2E5M5"/>
<comment type="caution">
    <text evidence="2">The sequence shown here is derived from an EMBL/GenBank/DDBJ whole genome shotgun (WGS) entry which is preliminary data.</text>
</comment>
<dbReference type="GO" id="GO:0004035">
    <property type="term" value="F:alkaline phosphatase activity"/>
    <property type="evidence" value="ECO:0007669"/>
    <property type="project" value="InterPro"/>
</dbReference>
<dbReference type="Gene3D" id="3.40.720.10">
    <property type="entry name" value="Alkaline Phosphatase, subunit A"/>
    <property type="match status" value="1"/>
</dbReference>
<evidence type="ECO:0000313" key="2">
    <source>
        <dbReference type="EMBL" id="KGN72907.1"/>
    </source>
</evidence>
<protein>
    <recommendedName>
        <fullName evidence="4">Alkaline phosphatase</fullName>
    </recommendedName>
</protein>
<proteinExistence type="predicted"/>
<evidence type="ECO:0000256" key="1">
    <source>
        <dbReference type="SAM" id="SignalP"/>
    </source>
</evidence>
<name>A0A0A2E5M5_9PORP</name>
<dbReference type="InterPro" id="IPR002591">
    <property type="entry name" value="Phosphodiest/P_Trfase"/>
</dbReference>
<keyword evidence="3" id="KW-1185">Reference proteome</keyword>
<dbReference type="STRING" id="28115.HQ47_08565"/>
<dbReference type="PIRSF" id="PIRSF031924">
    <property type="entry name" value="Pi-irrepressible_AP"/>
    <property type="match status" value="1"/>
</dbReference>
<dbReference type="Proteomes" id="UP000030103">
    <property type="component" value="Unassembled WGS sequence"/>
</dbReference>
<accession>A0A0A2E5M5</accession>
<organism evidence="2 3">
    <name type="scientific">Porphyromonas macacae</name>
    <dbReference type="NCBI Taxonomy" id="28115"/>
    <lineage>
        <taxon>Bacteria</taxon>
        <taxon>Pseudomonadati</taxon>
        <taxon>Bacteroidota</taxon>
        <taxon>Bacteroidia</taxon>
        <taxon>Bacteroidales</taxon>
        <taxon>Porphyromonadaceae</taxon>
        <taxon>Porphyromonas</taxon>
    </lineage>
</organism>
<feature type="signal peptide" evidence="1">
    <location>
        <begin position="1"/>
        <end position="26"/>
    </location>
</feature>
<dbReference type="OrthoDB" id="9766127at2"/>
<dbReference type="EMBL" id="JRFA01000025">
    <property type="protein sequence ID" value="KGN72907.1"/>
    <property type="molecule type" value="Genomic_DNA"/>
</dbReference>
<dbReference type="InterPro" id="IPR026263">
    <property type="entry name" value="Alkaline_phosphatase_prok"/>
</dbReference>
<feature type="chain" id="PRO_5001986884" description="Alkaline phosphatase" evidence="1">
    <location>
        <begin position="27"/>
        <end position="538"/>
    </location>
</feature>
<dbReference type="Pfam" id="PF01663">
    <property type="entry name" value="Phosphodiest"/>
    <property type="match status" value="1"/>
</dbReference>
<reference evidence="2 3" key="1">
    <citation type="submission" date="2014-09" db="EMBL/GenBank/DDBJ databases">
        <title>Draft Genome Sequence of Porphyromonas macacae COT-192_OH2859.</title>
        <authorList>
            <person name="Wallis C."/>
            <person name="Deusch O."/>
            <person name="O'Flynn C."/>
            <person name="Davis I."/>
            <person name="Horsfall A."/>
            <person name="Kirkwood N."/>
            <person name="Harris S."/>
            <person name="Eisen J.A."/>
            <person name="Coil D.A."/>
            <person name="Darling A.E."/>
            <person name="Jospin G."/>
            <person name="Alexiev A."/>
        </authorList>
    </citation>
    <scope>NUCLEOTIDE SEQUENCE [LARGE SCALE GENOMIC DNA]</scope>
    <source>
        <strain evidence="3">COT-192 OH2859</strain>
    </source>
</reference>